<keyword evidence="3" id="KW-1185">Reference proteome</keyword>
<gene>
    <name evidence="2" type="ORF">SAMN05216226_106131</name>
</gene>
<accession>A0A1G8VBX5</accession>
<feature type="compositionally biased region" description="Low complexity" evidence="1">
    <location>
        <begin position="458"/>
        <end position="482"/>
    </location>
</feature>
<name>A0A1G8VBX5_9EURY</name>
<dbReference type="SUPFAM" id="SSF50969">
    <property type="entry name" value="YVTN repeat-like/Quinoprotein amine dehydrogenase"/>
    <property type="match status" value="1"/>
</dbReference>
<evidence type="ECO:0000313" key="3">
    <source>
        <dbReference type="Proteomes" id="UP000198856"/>
    </source>
</evidence>
<evidence type="ECO:0000313" key="2">
    <source>
        <dbReference type="EMBL" id="SDJ63568.1"/>
    </source>
</evidence>
<dbReference type="InterPro" id="IPR013211">
    <property type="entry name" value="LVIVD"/>
</dbReference>
<dbReference type="Proteomes" id="UP000198856">
    <property type="component" value="Unassembled WGS sequence"/>
</dbReference>
<dbReference type="STRING" id="890420.SAMN05216226_106131"/>
<organism evidence="2 3">
    <name type="scientific">Halovenus aranensis</name>
    <dbReference type="NCBI Taxonomy" id="890420"/>
    <lineage>
        <taxon>Archaea</taxon>
        <taxon>Methanobacteriati</taxon>
        <taxon>Methanobacteriota</taxon>
        <taxon>Stenosarchaea group</taxon>
        <taxon>Halobacteria</taxon>
        <taxon>Halobacteriales</taxon>
        <taxon>Haloarculaceae</taxon>
        <taxon>Halovenus</taxon>
    </lineage>
</organism>
<protein>
    <submittedName>
        <fullName evidence="2">Uncharacterized conserved protein</fullName>
    </submittedName>
</protein>
<dbReference type="OrthoDB" id="134269at2157"/>
<dbReference type="InterPro" id="IPR011044">
    <property type="entry name" value="Quino_amine_DH_bsu"/>
</dbReference>
<reference evidence="2 3" key="1">
    <citation type="submission" date="2016-10" db="EMBL/GenBank/DDBJ databases">
        <authorList>
            <person name="de Groot N.N."/>
        </authorList>
    </citation>
    <scope>NUCLEOTIDE SEQUENCE [LARGE SCALE GENOMIC DNA]</scope>
    <source>
        <strain evidence="2 3">IBRC-M10015</strain>
    </source>
</reference>
<dbReference type="RefSeq" id="WP_092701621.1">
    <property type="nucleotide sequence ID" value="NZ_FNFC01000006.1"/>
</dbReference>
<proteinExistence type="predicted"/>
<feature type="region of interest" description="Disordered" evidence="1">
    <location>
        <begin position="422"/>
        <end position="492"/>
    </location>
</feature>
<dbReference type="Pfam" id="PF08309">
    <property type="entry name" value="LVIVD"/>
    <property type="match status" value="2"/>
</dbReference>
<sequence>MRRRQVLRAGGAALTLPLLGTQATARSSGQSDESGYEPLGSVEIDSAFEAAVHHDGEIAYVAADDGLVSVDISEPENPSTLAQRRDIDTGGEDMDLAWDLWPDGDRLVLAGPANPVPNTAQGFALFDISDPEAPEQVAWHSTDFYIHNGFFAGDTVYLTASGTREYPIVMVDVSDDEPEEVGRWSFVDAKPEWLDVSLGSRVLHDVYVQDDIAYLPYWDAGTVIADVSDPTDPTFLSRVGDFEREELADLSRRESRREYFTPAGNDHYTVVNEDATRLLVGKEAWAIPDSESEGGTTGGPGGITIWDIEDHESPERLGRISPPESDDNTQSGYFTTAHNCDIAGDRVYASWYFGGVTVHDISDPAEPDQLAWWRNPREASFWTAQSAVPGETFVAASADLSETSFGGKEATPALYVFPDEEGTQEDAPGLIQNGSETPTPTPTPTPTQTPTETPTPSPTQTATETPEPTATGTQTGTDTPESSDGDGAGFGIFSALTGLGGAMYALRRRTERDE</sequence>
<dbReference type="EMBL" id="FNFC01000006">
    <property type="protein sequence ID" value="SDJ63568.1"/>
    <property type="molecule type" value="Genomic_DNA"/>
</dbReference>
<evidence type="ECO:0000256" key="1">
    <source>
        <dbReference type="SAM" id="MobiDB-lite"/>
    </source>
</evidence>
<dbReference type="AlphaFoldDB" id="A0A1G8VBX5"/>
<feature type="compositionally biased region" description="Pro residues" evidence="1">
    <location>
        <begin position="439"/>
        <end position="457"/>
    </location>
</feature>